<protein>
    <recommendedName>
        <fullName evidence="14">DNA ligase</fullName>
        <ecNumber evidence="14">6.5.1.1</ecNumber>
    </recommendedName>
</protein>
<evidence type="ECO:0000256" key="15">
    <source>
        <dbReference type="RuleBase" id="RU004196"/>
    </source>
</evidence>
<dbReference type="GO" id="GO:0006281">
    <property type="term" value="P:DNA repair"/>
    <property type="evidence" value="ECO:0007669"/>
    <property type="project" value="UniProtKB-KW"/>
</dbReference>
<evidence type="ECO:0000256" key="7">
    <source>
        <dbReference type="ARBA" id="ARBA00022840"/>
    </source>
</evidence>
<comment type="caution">
    <text evidence="17">The sequence shown here is derived from an EMBL/GenBank/DDBJ whole genome shotgun (WGS) entry which is preliminary data.</text>
</comment>
<comment type="similarity">
    <text evidence="15">Belongs to the ATP-dependent DNA ligase family.</text>
</comment>
<dbReference type="CDD" id="cd07972">
    <property type="entry name" value="OBF_DNA_ligase_Arch_LigB"/>
    <property type="match status" value="1"/>
</dbReference>
<dbReference type="GO" id="GO:0003910">
    <property type="term" value="F:DNA ligase (ATP) activity"/>
    <property type="evidence" value="ECO:0007669"/>
    <property type="project" value="UniProtKB-EC"/>
</dbReference>
<comment type="catalytic activity">
    <reaction evidence="12 14">
        <text>ATP + (deoxyribonucleotide)n-3'-hydroxyl + 5'-phospho-(deoxyribonucleotide)m = (deoxyribonucleotide)n+m + AMP + diphosphate.</text>
        <dbReference type="EC" id="6.5.1.1"/>
    </reaction>
</comment>
<proteinExistence type="inferred from homology"/>
<dbReference type="RefSeq" id="WP_137449093.1">
    <property type="nucleotide sequence ID" value="NZ_SZZH01000001.1"/>
</dbReference>
<keyword evidence="1 14" id="KW-0436">Ligase</keyword>
<accession>A0A4U6QNL5</accession>
<keyword evidence="7 14" id="KW-0067">ATP-binding</keyword>
<evidence type="ECO:0000256" key="6">
    <source>
        <dbReference type="ARBA" id="ARBA00022763"/>
    </source>
</evidence>
<dbReference type="PROSITE" id="PS00697">
    <property type="entry name" value="DNA_LIGASE_A1"/>
    <property type="match status" value="1"/>
</dbReference>
<evidence type="ECO:0000256" key="10">
    <source>
        <dbReference type="ARBA" id="ARBA00023204"/>
    </source>
</evidence>
<keyword evidence="2" id="KW-0132">Cell division</keyword>
<sequence>MQLQTLVQTWRELSATRSRIAKRDRLAAVIGAAEPAEIALVVTYLSGTLRQRRTGVGWAALSDVPDPAVEPSLTVAEVDAAFAAMAELAGSGSVARRAAAVAELWGRATADEQGFLRGLAFDELRQGALVALVQDGLAQAFTVPVAAVQRASMLLGSTPAAAELLATQGLPGLESVRLTVGIPISPMLAAAAPDPAAALDKVGRPAFADVKLDGIRVQVHHGPHGTRVFSRSLDDITDRVPGIVAAVAGLGVDTAVLDGEAIASGPDGRPLAFQEISSRAATRAAGRGSRTAAAPAVDEVENHLQLRCFDVLHLDGRDLLDEPLTVRAEIAEQLLPPALRVDRHLLPDGVDDAESLAELERVFRGAVADGFEGLVVKRAAAGYAAGRRDAGWVKVKPRHTLDLAVIAAEWGYGRRQGWLSNIHLAARDADTGELVMLGKTFKGMTDAMLAWQTEQFQAREVRRTRSTVFVDPPLVAEIAIDGLQRSTRYPGGVALRFARVLRYRDDKTPDEVDTLQTVRAIGGPLLAADG</sequence>
<dbReference type="GO" id="GO:0005524">
    <property type="term" value="F:ATP binding"/>
    <property type="evidence" value="ECO:0007669"/>
    <property type="project" value="UniProtKB-KW"/>
</dbReference>
<dbReference type="Pfam" id="PF01068">
    <property type="entry name" value="DNA_ligase_A_M"/>
    <property type="match status" value="1"/>
</dbReference>
<dbReference type="InterPro" id="IPR012309">
    <property type="entry name" value="DNA_ligase_ATP-dep_C"/>
</dbReference>
<dbReference type="EMBL" id="SZZH01000001">
    <property type="protein sequence ID" value="TKV61788.1"/>
    <property type="molecule type" value="Genomic_DNA"/>
</dbReference>
<dbReference type="Proteomes" id="UP000306985">
    <property type="component" value="Unassembled WGS sequence"/>
</dbReference>
<evidence type="ECO:0000256" key="9">
    <source>
        <dbReference type="ARBA" id="ARBA00023172"/>
    </source>
</evidence>
<dbReference type="Gene3D" id="1.10.3260.10">
    <property type="entry name" value="DNA ligase, ATP-dependent, N-terminal domain"/>
    <property type="match status" value="1"/>
</dbReference>
<evidence type="ECO:0000256" key="12">
    <source>
        <dbReference type="ARBA" id="ARBA00034003"/>
    </source>
</evidence>
<keyword evidence="5 14" id="KW-0547">Nucleotide-binding</keyword>
<keyword evidence="8" id="KW-0460">Magnesium</keyword>
<dbReference type="SUPFAM" id="SSF50249">
    <property type="entry name" value="Nucleic acid-binding proteins"/>
    <property type="match status" value="1"/>
</dbReference>
<dbReference type="InterPro" id="IPR016059">
    <property type="entry name" value="DNA_ligase_ATP-dep_CS"/>
</dbReference>
<dbReference type="InterPro" id="IPR036599">
    <property type="entry name" value="DNA_ligase_N_sf"/>
</dbReference>
<evidence type="ECO:0000256" key="8">
    <source>
        <dbReference type="ARBA" id="ARBA00022842"/>
    </source>
</evidence>
<dbReference type="GO" id="GO:0071897">
    <property type="term" value="P:DNA biosynthetic process"/>
    <property type="evidence" value="ECO:0007669"/>
    <property type="project" value="InterPro"/>
</dbReference>
<dbReference type="NCBIfam" id="NF002868">
    <property type="entry name" value="PRK03180.1"/>
    <property type="match status" value="1"/>
</dbReference>
<dbReference type="EC" id="6.5.1.1" evidence="14"/>
<evidence type="ECO:0000256" key="11">
    <source>
        <dbReference type="ARBA" id="ARBA00023306"/>
    </source>
</evidence>
<dbReference type="Gene3D" id="2.40.50.140">
    <property type="entry name" value="Nucleic acid-binding proteins"/>
    <property type="match status" value="1"/>
</dbReference>
<dbReference type="PROSITE" id="PS50160">
    <property type="entry name" value="DNA_LIGASE_A3"/>
    <property type="match status" value="1"/>
</dbReference>
<dbReference type="PANTHER" id="PTHR45674">
    <property type="entry name" value="DNA LIGASE 1/3 FAMILY MEMBER"/>
    <property type="match status" value="1"/>
</dbReference>
<evidence type="ECO:0000256" key="3">
    <source>
        <dbReference type="ARBA" id="ARBA00022705"/>
    </source>
</evidence>
<dbReference type="SUPFAM" id="SSF117018">
    <property type="entry name" value="ATP-dependent DNA ligase DNA-binding domain"/>
    <property type="match status" value="1"/>
</dbReference>
<organism evidence="17 18">
    <name type="scientific">Nakamurella flava</name>
    <dbReference type="NCBI Taxonomy" id="2576308"/>
    <lineage>
        <taxon>Bacteria</taxon>
        <taxon>Bacillati</taxon>
        <taxon>Actinomycetota</taxon>
        <taxon>Actinomycetes</taxon>
        <taxon>Nakamurellales</taxon>
        <taxon>Nakamurellaceae</taxon>
        <taxon>Nakamurella</taxon>
    </lineage>
</organism>
<dbReference type="InterPro" id="IPR000977">
    <property type="entry name" value="DNA_ligase_ATP-dep"/>
</dbReference>
<evidence type="ECO:0000256" key="13">
    <source>
        <dbReference type="ARBA" id="ARBA00054532"/>
    </source>
</evidence>
<dbReference type="GO" id="GO:0046872">
    <property type="term" value="F:metal ion binding"/>
    <property type="evidence" value="ECO:0007669"/>
    <property type="project" value="UniProtKB-KW"/>
</dbReference>
<keyword evidence="9 14" id="KW-0233">DNA recombination</keyword>
<dbReference type="GO" id="GO:0003677">
    <property type="term" value="F:DNA binding"/>
    <property type="evidence" value="ECO:0007669"/>
    <property type="project" value="InterPro"/>
</dbReference>
<dbReference type="Pfam" id="PF04679">
    <property type="entry name" value="DNA_ligase_A_C"/>
    <property type="match status" value="1"/>
</dbReference>
<keyword evidence="3" id="KW-0235">DNA replication</keyword>
<keyword evidence="4" id="KW-0479">Metal-binding</keyword>
<dbReference type="AlphaFoldDB" id="A0A4U6QNL5"/>
<evidence type="ECO:0000256" key="5">
    <source>
        <dbReference type="ARBA" id="ARBA00022741"/>
    </source>
</evidence>
<comment type="function">
    <text evidence="13">DNA ligase that seals nicks in double-stranded DNA during DNA replication, DNA recombination and DNA repair.</text>
</comment>
<gene>
    <name evidence="17" type="ORF">FDO65_09665</name>
</gene>
<evidence type="ECO:0000259" key="16">
    <source>
        <dbReference type="PROSITE" id="PS50160"/>
    </source>
</evidence>
<dbReference type="GO" id="GO:0051301">
    <property type="term" value="P:cell division"/>
    <property type="evidence" value="ECO:0007669"/>
    <property type="project" value="UniProtKB-KW"/>
</dbReference>
<feature type="domain" description="ATP-dependent DNA ligase family profile" evidence="16">
    <location>
        <begin position="297"/>
        <end position="428"/>
    </location>
</feature>
<evidence type="ECO:0000256" key="1">
    <source>
        <dbReference type="ARBA" id="ARBA00022598"/>
    </source>
</evidence>
<dbReference type="Gene3D" id="3.30.470.30">
    <property type="entry name" value="DNA ligase/mRNA capping enzyme"/>
    <property type="match status" value="1"/>
</dbReference>
<dbReference type="InterPro" id="IPR050191">
    <property type="entry name" value="ATP-dep_DNA_ligase"/>
</dbReference>
<keyword evidence="6 14" id="KW-0227">DNA damage</keyword>
<dbReference type="GO" id="GO:0006310">
    <property type="term" value="P:DNA recombination"/>
    <property type="evidence" value="ECO:0007669"/>
    <property type="project" value="UniProtKB-KW"/>
</dbReference>
<evidence type="ECO:0000313" key="17">
    <source>
        <dbReference type="EMBL" id="TKV61788.1"/>
    </source>
</evidence>
<dbReference type="GO" id="GO:0006260">
    <property type="term" value="P:DNA replication"/>
    <property type="evidence" value="ECO:0007669"/>
    <property type="project" value="UniProtKB-KW"/>
</dbReference>
<dbReference type="PANTHER" id="PTHR45674:SF13">
    <property type="entry name" value="DNA LIGASE-RELATED"/>
    <property type="match status" value="1"/>
</dbReference>
<dbReference type="SUPFAM" id="SSF56091">
    <property type="entry name" value="DNA ligase/mRNA capping enzyme, catalytic domain"/>
    <property type="match status" value="1"/>
</dbReference>
<evidence type="ECO:0000256" key="4">
    <source>
        <dbReference type="ARBA" id="ARBA00022723"/>
    </source>
</evidence>
<dbReference type="InterPro" id="IPR012340">
    <property type="entry name" value="NA-bd_OB-fold"/>
</dbReference>
<evidence type="ECO:0000256" key="2">
    <source>
        <dbReference type="ARBA" id="ARBA00022618"/>
    </source>
</evidence>
<reference evidence="17 18" key="1">
    <citation type="submission" date="2019-05" db="EMBL/GenBank/DDBJ databases">
        <title>Nakamurella sp. N5BH11, whole genome shotgun sequence.</title>
        <authorList>
            <person name="Tuo L."/>
        </authorList>
    </citation>
    <scope>NUCLEOTIDE SEQUENCE [LARGE SCALE GENOMIC DNA]</scope>
    <source>
        <strain evidence="17 18">N5BH11</strain>
    </source>
</reference>
<evidence type="ECO:0000313" key="18">
    <source>
        <dbReference type="Proteomes" id="UP000306985"/>
    </source>
</evidence>
<evidence type="ECO:0000256" key="14">
    <source>
        <dbReference type="RuleBase" id="RU000617"/>
    </source>
</evidence>
<keyword evidence="18" id="KW-1185">Reference proteome</keyword>
<dbReference type="OrthoDB" id="3733803at2"/>
<dbReference type="InterPro" id="IPR012310">
    <property type="entry name" value="DNA_ligase_ATP-dep_cent"/>
</dbReference>
<dbReference type="FunFam" id="2.40.50.140:FF:000163">
    <property type="entry name" value="Probable DNA ligase"/>
    <property type="match status" value="1"/>
</dbReference>
<keyword evidence="11" id="KW-0131">Cell cycle</keyword>
<dbReference type="NCBIfam" id="TIGR00574">
    <property type="entry name" value="dnl1"/>
    <property type="match status" value="1"/>
</dbReference>
<name>A0A4U6QNL5_9ACTN</name>
<keyword evidence="10 14" id="KW-0234">DNA repair</keyword>